<evidence type="ECO:0000256" key="5">
    <source>
        <dbReference type="ARBA" id="ARBA00022695"/>
    </source>
</evidence>
<proteinExistence type="predicted"/>
<dbReference type="AlphaFoldDB" id="A0A6M8NZQ4"/>
<accession>A0A6M8NZQ4</accession>
<keyword evidence="4" id="KW-0808">Transferase</keyword>
<dbReference type="SUPFAM" id="SSF64484">
    <property type="entry name" value="beta and beta-prime subunits of DNA dependent RNA-polymerase"/>
    <property type="match status" value="1"/>
</dbReference>
<organism evidence="9">
    <name type="scientific">Babesia gibsoni</name>
    <dbReference type="NCBI Taxonomy" id="33632"/>
    <lineage>
        <taxon>Eukaryota</taxon>
        <taxon>Sar</taxon>
        <taxon>Alveolata</taxon>
        <taxon>Apicomplexa</taxon>
        <taxon>Aconoidasida</taxon>
        <taxon>Piroplasmida</taxon>
        <taxon>Babesiidae</taxon>
        <taxon>Babesia</taxon>
    </lineage>
</organism>
<name>A0A6M8NZQ4_BABGI</name>
<gene>
    <name evidence="9" type="primary">RpoC2a</name>
</gene>
<sequence length="346" mass="41670">MSYKNFNLLKIYNISYIEKYLKDIFNLSFEYISIFPISYNLNSFKTDYLYNININYKNLTNIIYLLNLYLEKDYFYSYLYTLVNLKAKLKFNQLFQILNIKGESSFTEYNKTLLSNLYNGLNLKDFIYSSFTSRNSIIDSGLNISESGYLTRKLVESLRNIYIKCSFCYTKYLYKNIIKNIYINLPFLCLNNKSICLKCLIINYKDIISLGYNKGTIGGQALGEPSTQMLLRTFHLGDKLIFKSLLGINKYKFNNNKFKYIIKYLNYYIFYNYILKYLNIIRFNIIYFNKYNIYNIFNLSIIKFNYLLINKILNNLWIITYLYNYLYKLNNNIHINNINKKNYLLF</sequence>
<comment type="function">
    <text evidence="1">DNA-dependent RNA polymerase catalyzes the transcription of DNA into RNA using the four ribonucleoside triphosphates as substrates.</text>
</comment>
<dbReference type="EMBL" id="MN481613">
    <property type="protein sequence ID" value="QKG04087.1"/>
    <property type="molecule type" value="Genomic_DNA"/>
</dbReference>
<keyword evidence="6" id="KW-0804">Transcription</keyword>
<dbReference type="Gene3D" id="6.10.250.2940">
    <property type="match status" value="1"/>
</dbReference>
<reference evidence="9" key="1">
    <citation type="journal article" date="2020" name="Parasit. Vectors">
        <title>Annotation and characterization of Babesia gibsoni apicoplast genome.</title>
        <authorList>
            <person name="Liu Q."/>
            <person name="Yu L."/>
            <person name="Jiang F."/>
            <person name="Li M."/>
            <person name="Zhan X."/>
            <person name="Huang Y."/>
            <person name="Wang S."/>
            <person name="Du X."/>
            <person name="He L."/>
            <person name="Zhao J."/>
        </authorList>
    </citation>
    <scope>NUCLEOTIDE SEQUENCE</scope>
    <source>
        <strain evidence="9">Wuhan</strain>
    </source>
</reference>
<dbReference type="GO" id="GO:0003677">
    <property type="term" value="F:DNA binding"/>
    <property type="evidence" value="ECO:0007669"/>
    <property type="project" value="InterPro"/>
</dbReference>
<evidence type="ECO:0000256" key="4">
    <source>
        <dbReference type="ARBA" id="ARBA00022679"/>
    </source>
</evidence>
<dbReference type="Pfam" id="PF04998">
    <property type="entry name" value="RNA_pol_Rpb1_5"/>
    <property type="match status" value="1"/>
</dbReference>
<feature type="domain" description="RNA polymerase Rpb1" evidence="8">
    <location>
        <begin position="120"/>
        <end position="254"/>
    </location>
</feature>
<dbReference type="PANTHER" id="PTHR19376:SF54">
    <property type="entry name" value="DNA-DIRECTED RNA POLYMERASE SUBUNIT BETA"/>
    <property type="match status" value="1"/>
</dbReference>
<dbReference type="InterPro" id="IPR007081">
    <property type="entry name" value="RNA_pol_Rpb1_5"/>
</dbReference>
<evidence type="ECO:0000256" key="7">
    <source>
        <dbReference type="ARBA" id="ARBA00048552"/>
    </source>
</evidence>
<dbReference type="EC" id="2.7.7.6" evidence="2"/>
<keyword evidence="5" id="KW-0548">Nucleotidyltransferase</keyword>
<protein>
    <recommendedName>
        <fullName evidence="2">DNA-directed RNA polymerase</fullName>
        <ecNumber evidence="2">2.7.7.6</ecNumber>
    </recommendedName>
</protein>
<evidence type="ECO:0000256" key="1">
    <source>
        <dbReference type="ARBA" id="ARBA00004026"/>
    </source>
</evidence>
<dbReference type="GO" id="GO:0000428">
    <property type="term" value="C:DNA-directed RNA polymerase complex"/>
    <property type="evidence" value="ECO:0007669"/>
    <property type="project" value="UniProtKB-KW"/>
</dbReference>
<dbReference type="PANTHER" id="PTHR19376">
    <property type="entry name" value="DNA-DIRECTED RNA POLYMERASE"/>
    <property type="match status" value="1"/>
</dbReference>
<evidence type="ECO:0000256" key="3">
    <source>
        <dbReference type="ARBA" id="ARBA00022478"/>
    </source>
</evidence>
<evidence type="ECO:0000256" key="6">
    <source>
        <dbReference type="ARBA" id="ARBA00023163"/>
    </source>
</evidence>
<keyword evidence="3 9" id="KW-0240">DNA-directed RNA polymerase</keyword>
<dbReference type="GO" id="GO:0006351">
    <property type="term" value="P:DNA-templated transcription"/>
    <property type="evidence" value="ECO:0007669"/>
    <property type="project" value="InterPro"/>
</dbReference>
<evidence type="ECO:0000259" key="8">
    <source>
        <dbReference type="Pfam" id="PF04998"/>
    </source>
</evidence>
<dbReference type="InterPro" id="IPR045867">
    <property type="entry name" value="DNA-dir_RpoC_beta_prime"/>
</dbReference>
<evidence type="ECO:0000313" key="9">
    <source>
        <dbReference type="EMBL" id="QKG04087.1"/>
    </source>
</evidence>
<dbReference type="GO" id="GO:0003899">
    <property type="term" value="F:DNA-directed RNA polymerase activity"/>
    <property type="evidence" value="ECO:0007669"/>
    <property type="project" value="UniProtKB-EC"/>
</dbReference>
<comment type="catalytic activity">
    <reaction evidence="7">
        <text>RNA(n) + a ribonucleoside 5'-triphosphate = RNA(n+1) + diphosphate</text>
        <dbReference type="Rhea" id="RHEA:21248"/>
        <dbReference type="Rhea" id="RHEA-COMP:14527"/>
        <dbReference type="Rhea" id="RHEA-COMP:17342"/>
        <dbReference type="ChEBI" id="CHEBI:33019"/>
        <dbReference type="ChEBI" id="CHEBI:61557"/>
        <dbReference type="ChEBI" id="CHEBI:140395"/>
        <dbReference type="EC" id="2.7.7.6"/>
    </reaction>
</comment>
<evidence type="ECO:0000256" key="2">
    <source>
        <dbReference type="ARBA" id="ARBA00012418"/>
    </source>
</evidence>